<dbReference type="PANTHER" id="PTHR37384:SF1">
    <property type="entry name" value="OS01G0835600 PROTEIN"/>
    <property type="match status" value="1"/>
</dbReference>
<sequence>DVHEIPGEAAIVINGLPPASNSSSLVPCAAVNSSQHLPCFGKWLVGRQVEKQQVLCGGGGMINKYDKETGWYEVQYDDGDFQHLQLHQVLEILSPLDVHIPLRTLAHKIIKK</sequence>
<reference evidence="2 3" key="1">
    <citation type="journal article" date="2013" name="BMC Genomics">
        <title>The miniature genome of a carnivorous plant Genlisea aurea contains a low number of genes and short non-coding sequences.</title>
        <authorList>
            <person name="Leushkin E.V."/>
            <person name="Sutormin R.A."/>
            <person name="Nabieva E.R."/>
            <person name="Penin A.A."/>
            <person name="Kondrashov A.S."/>
            <person name="Logacheva M.D."/>
        </authorList>
    </citation>
    <scope>NUCLEOTIDE SEQUENCE [LARGE SCALE GENOMIC DNA]</scope>
</reference>
<accession>S8D307</accession>
<dbReference type="InterPro" id="IPR047365">
    <property type="entry name" value="Tudor_AtPTM-like"/>
</dbReference>
<proteinExistence type="predicted"/>
<feature type="domain" description="PTM/DIR17-like Tudor" evidence="1">
    <location>
        <begin position="59"/>
        <end position="93"/>
    </location>
</feature>
<keyword evidence="3" id="KW-1185">Reference proteome</keyword>
<organism evidence="2 3">
    <name type="scientific">Genlisea aurea</name>
    <dbReference type="NCBI Taxonomy" id="192259"/>
    <lineage>
        <taxon>Eukaryota</taxon>
        <taxon>Viridiplantae</taxon>
        <taxon>Streptophyta</taxon>
        <taxon>Embryophyta</taxon>
        <taxon>Tracheophyta</taxon>
        <taxon>Spermatophyta</taxon>
        <taxon>Magnoliopsida</taxon>
        <taxon>eudicotyledons</taxon>
        <taxon>Gunneridae</taxon>
        <taxon>Pentapetalae</taxon>
        <taxon>asterids</taxon>
        <taxon>lamiids</taxon>
        <taxon>Lamiales</taxon>
        <taxon>Lentibulariaceae</taxon>
        <taxon>Genlisea</taxon>
    </lineage>
</organism>
<feature type="non-terminal residue" evidence="2">
    <location>
        <position position="112"/>
    </location>
</feature>
<dbReference type="EMBL" id="AUSU01000176">
    <property type="protein sequence ID" value="EPS74114.1"/>
    <property type="molecule type" value="Genomic_DNA"/>
</dbReference>
<dbReference type="PANTHER" id="PTHR37384">
    <property type="entry name" value="OS01G0835600 PROTEIN"/>
    <property type="match status" value="1"/>
</dbReference>
<dbReference type="Proteomes" id="UP000015453">
    <property type="component" value="Unassembled WGS sequence"/>
</dbReference>
<feature type="non-terminal residue" evidence="2">
    <location>
        <position position="1"/>
    </location>
</feature>
<dbReference type="AlphaFoldDB" id="S8D307"/>
<dbReference type="OrthoDB" id="168165at2759"/>
<dbReference type="Pfam" id="PF21743">
    <property type="entry name" value="PTM_DIR17_Tudor"/>
    <property type="match status" value="1"/>
</dbReference>
<gene>
    <name evidence="2" type="ORF">M569_00648</name>
</gene>
<comment type="caution">
    <text evidence="2">The sequence shown here is derived from an EMBL/GenBank/DDBJ whole genome shotgun (WGS) entry which is preliminary data.</text>
</comment>
<evidence type="ECO:0000313" key="3">
    <source>
        <dbReference type="Proteomes" id="UP000015453"/>
    </source>
</evidence>
<dbReference type="CDD" id="cd20401">
    <property type="entry name" value="Tudor_AtPTM-like"/>
    <property type="match status" value="1"/>
</dbReference>
<protein>
    <recommendedName>
        <fullName evidence="1">PTM/DIR17-like Tudor domain-containing protein</fullName>
    </recommendedName>
</protein>
<evidence type="ECO:0000259" key="1">
    <source>
        <dbReference type="Pfam" id="PF21743"/>
    </source>
</evidence>
<name>S8D307_9LAMI</name>
<evidence type="ECO:0000313" key="2">
    <source>
        <dbReference type="EMBL" id="EPS74114.1"/>
    </source>
</evidence>